<accession>A0A3L6Q166</accession>
<name>A0A3L6Q166_PANMI</name>
<sequence length="106" mass="11126">MRRDGGLRGGRGLRGAMTGVTQPDAPARPHPAGELGLHQQRAGDSGLRPSYGGAAPSGLRRGEQVMAGRRPPPGRAVTAGGALNARFFRLEPKPNRKKPKPKCSVL</sequence>
<feature type="region of interest" description="Disordered" evidence="1">
    <location>
        <begin position="1"/>
        <end position="81"/>
    </location>
</feature>
<evidence type="ECO:0000313" key="3">
    <source>
        <dbReference type="Proteomes" id="UP000275267"/>
    </source>
</evidence>
<gene>
    <name evidence="2" type="ORF">C2845_PM17G11470</name>
</gene>
<feature type="region of interest" description="Disordered" evidence="1">
    <location>
        <begin position="87"/>
        <end position="106"/>
    </location>
</feature>
<reference evidence="3" key="1">
    <citation type="journal article" date="2019" name="Nat. Commun.">
        <title>The genome of broomcorn millet.</title>
        <authorList>
            <person name="Zou C."/>
            <person name="Miki D."/>
            <person name="Li D."/>
            <person name="Tang Q."/>
            <person name="Xiao L."/>
            <person name="Rajput S."/>
            <person name="Deng P."/>
            <person name="Jia W."/>
            <person name="Huang R."/>
            <person name="Zhang M."/>
            <person name="Sun Y."/>
            <person name="Hu J."/>
            <person name="Fu X."/>
            <person name="Schnable P.S."/>
            <person name="Li F."/>
            <person name="Zhang H."/>
            <person name="Feng B."/>
            <person name="Zhu X."/>
            <person name="Liu R."/>
            <person name="Schnable J.C."/>
            <person name="Zhu J.-K."/>
            <person name="Zhang H."/>
        </authorList>
    </citation>
    <scope>NUCLEOTIDE SEQUENCE [LARGE SCALE GENOMIC DNA]</scope>
</reference>
<dbReference type="AlphaFoldDB" id="A0A3L6Q166"/>
<dbReference type="Proteomes" id="UP000275267">
    <property type="component" value="Unassembled WGS sequence"/>
</dbReference>
<comment type="caution">
    <text evidence="2">The sequence shown here is derived from an EMBL/GenBank/DDBJ whole genome shotgun (WGS) entry which is preliminary data.</text>
</comment>
<evidence type="ECO:0000313" key="2">
    <source>
        <dbReference type="EMBL" id="RLM68861.1"/>
    </source>
</evidence>
<feature type="compositionally biased region" description="Basic residues" evidence="1">
    <location>
        <begin position="95"/>
        <end position="106"/>
    </location>
</feature>
<proteinExistence type="predicted"/>
<organism evidence="2 3">
    <name type="scientific">Panicum miliaceum</name>
    <name type="common">Proso millet</name>
    <name type="synonym">Broomcorn millet</name>
    <dbReference type="NCBI Taxonomy" id="4540"/>
    <lineage>
        <taxon>Eukaryota</taxon>
        <taxon>Viridiplantae</taxon>
        <taxon>Streptophyta</taxon>
        <taxon>Embryophyta</taxon>
        <taxon>Tracheophyta</taxon>
        <taxon>Spermatophyta</taxon>
        <taxon>Magnoliopsida</taxon>
        <taxon>Liliopsida</taxon>
        <taxon>Poales</taxon>
        <taxon>Poaceae</taxon>
        <taxon>PACMAD clade</taxon>
        <taxon>Panicoideae</taxon>
        <taxon>Panicodae</taxon>
        <taxon>Paniceae</taxon>
        <taxon>Panicinae</taxon>
        <taxon>Panicum</taxon>
        <taxon>Panicum sect. Panicum</taxon>
    </lineage>
</organism>
<evidence type="ECO:0000256" key="1">
    <source>
        <dbReference type="SAM" id="MobiDB-lite"/>
    </source>
</evidence>
<protein>
    <submittedName>
        <fullName evidence="2">Uncharacterized protein</fullName>
    </submittedName>
</protein>
<dbReference type="EMBL" id="PQIB02000014">
    <property type="protein sequence ID" value="RLM68861.1"/>
    <property type="molecule type" value="Genomic_DNA"/>
</dbReference>
<keyword evidence="3" id="KW-1185">Reference proteome</keyword>